<dbReference type="RefSeq" id="WP_322423734.1">
    <property type="nucleotide sequence ID" value="NZ_JAXQPW010000001.1"/>
</dbReference>
<reference evidence="2 3" key="1">
    <citation type="submission" date="2023-11" db="EMBL/GenBank/DDBJ databases">
        <title>Novel species in genus Nocardioides.</title>
        <authorList>
            <person name="Zhou H."/>
        </authorList>
    </citation>
    <scope>NUCLEOTIDE SEQUENCE [LARGE SCALE GENOMIC DNA]</scope>
    <source>
        <strain evidence="2 3">S-58</strain>
    </source>
</reference>
<accession>A0ABU5K9E3</accession>
<dbReference type="PROSITE" id="PS51318">
    <property type="entry name" value="TAT"/>
    <property type="match status" value="1"/>
</dbReference>
<comment type="caution">
    <text evidence="2">The sequence shown here is derived from an EMBL/GenBank/DDBJ whole genome shotgun (WGS) entry which is preliminary data.</text>
</comment>
<evidence type="ECO:0000256" key="1">
    <source>
        <dbReference type="SAM" id="SignalP"/>
    </source>
</evidence>
<organism evidence="2 3">
    <name type="scientific">Nocardioides renjunii</name>
    <dbReference type="NCBI Taxonomy" id="3095075"/>
    <lineage>
        <taxon>Bacteria</taxon>
        <taxon>Bacillati</taxon>
        <taxon>Actinomycetota</taxon>
        <taxon>Actinomycetes</taxon>
        <taxon>Propionibacteriales</taxon>
        <taxon>Nocardioidaceae</taxon>
        <taxon>Nocardioides</taxon>
    </lineage>
</organism>
<dbReference type="Proteomes" id="UP001291999">
    <property type="component" value="Unassembled WGS sequence"/>
</dbReference>
<proteinExistence type="predicted"/>
<dbReference type="InterPro" id="IPR006311">
    <property type="entry name" value="TAT_signal"/>
</dbReference>
<evidence type="ECO:0000313" key="2">
    <source>
        <dbReference type="EMBL" id="MDZ5661459.1"/>
    </source>
</evidence>
<keyword evidence="3" id="KW-1185">Reference proteome</keyword>
<protein>
    <submittedName>
        <fullName evidence="2">Uncharacterized protein</fullName>
    </submittedName>
</protein>
<name>A0ABU5K9E3_9ACTN</name>
<sequence length="493" mass="50257">MSTRTRALALLASGGLAAAALSPAALSPALGAADAAADRRTPDARVTGGWRTVSSGAVDTLSEITLARTADGVLHAVYQQDVGSADELEHAAIATSGSVLARSKPVGTWATLVHNPKLLRTPTGGLRLVFSGLQDTDTANFYSQGHAYDTVSDASGAAWSLQPRALTRFDYAYSGYGTGATTLSDGTAVTAASLNSETHYRVGTIDTTDPATASAAAPDGVASAGAGSYYWHTQLVNSGDTVWMVTYVDGASEASEGIFAQQVHPTPGPVLKAPGSTTGGSSLNPDQTVAAVARPGGGVVVAYKTGYPTADAISVWQVGGGVRRVRSDDVDQVALDTGSTGRLWLAWVDGSDEVHAARSGPSGLGFGAVQSLGRPGSGADLRRIAVDASLDQGTVLVNDVTTRRVSLRTVEPGLSLSASGGLRRGRTGSVRVKVTDAGDAVKGARVTGGGDSCTTNARGRCTVRVTPRRAGKVSFVAVEDGYGSGRDVVKVKR</sequence>
<feature type="signal peptide" evidence="1">
    <location>
        <begin position="1"/>
        <end position="32"/>
    </location>
</feature>
<dbReference type="EMBL" id="JAXQPW010000001">
    <property type="protein sequence ID" value="MDZ5661459.1"/>
    <property type="molecule type" value="Genomic_DNA"/>
</dbReference>
<gene>
    <name evidence="2" type="ORF">SFC79_06750</name>
</gene>
<feature type="chain" id="PRO_5045804794" evidence="1">
    <location>
        <begin position="33"/>
        <end position="493"/>
    </location>
</feature>
<keyword evidence="1" id="KW-0732">Signal</keyword>
<evidence type="ECO:0000313" key="3">
    <source>
        <dbReference type="Proteomes" id="UP001291999"/>
    </source>
</evidence>